<feature type="region of interest" description="Disordered" evidence="1">
    <location>
        <begin position="129"/>
        <end position="158"/>
    </location>
</feature>
<dbReference type="OrthoDB" id="341511at2759"/>
<feature type="domain" description="RecQ mediated genome instability protein 1 OB-fold" evidence="2">
    <location>
        <begin position="68"/>
        <end position="234"/>
    </location>
</feature>
<dbReference type="InterPro" id="IPR013894">
    <property type="entry name" value="RMI1_OB"/>
</dbReference>
<reference evidence="4 5" key="1">
    <citation type="submission" date="2020-05" db="EMBL/GenBank/DDBJ databases">
        <title>Identification and distribution of gene clusters putatively required for synthesis of sphingolipid metabolism inhibitors in phylogenetically diverse species of the filamentous fungus Fusarium.</title>
        <authorList>
            <person name="Kim H.-S."/>
            <person name="Busman M."/>
            <person name="Brown D.W."/>
            <person name="Divon H."/>
            <person name="Uhlig S."/>
            <person name="Proctor R.H."/>
        </authorList>
    </citation>
    <scope>NUCLEOTIDE SEQUENCE [LARGE SCALE GENOMIC DNA]</scope>
    <source>
        <strain evidence="4 5">NRRL 20693</strain>
    </source>
</reference>
<dbReference type="Pfam" id="PF21000">
    <property type="entry name" value="RMI1_N_N"/>
    <property type="match status" value="1"/>
</dbReference>
<accession>A0A8H5TRJ7</accession>
<dbReference type="InterPro" id="IPR049363">
    <property type="entry name" value="RMI1_N"/>
</dbReference>
<dbReference type="Gene3D" id="2.40.50.770">
    <property type="entry name" value="RecQ-mediated genome instability protein Rmi1, C-terminal domain"/>
    <property type="match status" value="1"/>
</dbReference>
<dbReference type="EMBL" id="JAAGWQ010000055">
    <property type="protein sequence ID" value="KAF5673192.1"/>
    <property type="molecule type" value="Genomic_DNA"/>
</dbReference>
<comment type="caution">
    <text evidence="4">The sequence shown here is derived from an EMBL/GenBank/DDBJ whole genome shotgun (WGS) entry which is preliminary data.</text>
</comment>
<gene>
    <name evidence="4" type="ORF">FHETE_3485</name>
</gene>
<feature type="domain" description="RMI1 N-terminal" evidence="3">
    <location>
        <begin position="13"/>
        <end position="56"/>
    </location>
</feature>
<name>A0A8H5TRJ7_FUSHE</name>
<dbReference type="Proteomes" id="UP000567885">
    <property type="component" value="Unassembled WGS sequence"/>
</dbReference>
<dbReference type="Pfam" id="PF08585">
    <property type="entry name" value="RMI1_N_C"/>
    <property type="match status" value="1"/>
</dbReference>
<keyword evidence="5" id="KW-1185">Reference proteome</keyword>
<protein>
    <submittedName>
        <fullName evidence="4">Mediated genome instability 1</fullName>
    </submittedName>
</protein>
<dbReference type="AlphaFoldDB" id="A0A8H5TRJ7"/>
<feature type="compositionally biased region" description="Low complexity" evidence="1">
    <location>
        <begin position="135"/>
        <end position="152"/>
    </location>
</feature>
<evidence type="ECO:0000259" key="2">
    <source>
        <dbReference type="Pfam" id="PF08585"/>
    </source>
</evidence>
<evidence type="ECO:0000256" key="1">
    <source>
        <dbReference type="SAM" id="MobiDB-lite"/>
    </source>
</evidence>
<dbReference type="InterPro" id="IPR042470">
    <property type="entry name" value="RMI1_N_C_sf"/>
</dbReference>
<evidence type="ECO:0000313" key="4">
    <source>
        <dbReference type="EMBL" id="KAF5673192.1"/>
    </source>
</evidence>
<sequence>MDLSNQLRASILTQNLPPPATAFLNSLITARSPPPPLPSLLATAKARILAADLTSSAIIDASAMQGLPSDACSAESRERRLPRPVHVQVLDVENLSLSRWEQVEEMEAVARGETTRGREVVRVTAEDDDDNVVEGQTQTQTQRTTGARNTAGPKPAGKNATHRLVLQDCKGTKLYALELRRFDTIGVGKTQVGEKILLKTGTVLARGMVLLEPDKCIILGGKIESWQRMWADGRLAKLKEEIRQNERQET</sequence>
<evidence type="ECO:0000313" key="5">
    <source>
        <dbReference type="Proteomes" id="UP000567885"/>
    </source>
</evidence>
<proteinExistence type="predicted"/>
<evidence type="ECO:0000259" key="3">
    <source>
        <dbReference type="Pfam" id="PF21000"/>
    </source>
</evidence>
<organism evidence="4 5">
    <name type="scientific">Fusarium heterosporum</name>
    <dbReference type="NCBI Taxonomy" id="42747"/>
    <lineage>
        <taxon>Eukaryota</taxon>
        <taxon>Fungi</taxon>
        <taxon>Dikarya</taxon>
        <taxon>Ascomycota</taxon>
        <taxon>Pezizomycotina</taxon>
        <taxon>Sordariomycetes</taxon>
        <taxon>Hypocreomycetidae</taxon>
        <taxon>Hypocreales</taxon>
        <taxon>Nectriaceae</taxon>
        <taxon>Fusarium</taxon>
        <taxon>Fusarium heterosporum species complex</taxon>
    </lineage>
</organism>